<dbReference type="Proteomes" id="UP000636956">
    <property type="component" value="Unassembled WGS sequence"/>
</dbReference>
<dbReference type="InterPro" id="IPR046561">
    <property type="entry name" value="DUF6716"/>
</dbReference>
<reference evidence="2" key="2">
    <citation type="submission" date="2020-09" db="EMBL/GenBank/DDBJ databases">
        <authorList>
            <person name="Sun Q."/>
            <person name="Zhou Y."/>
        </authorList>
    </citation>
    <scope>NUCLEOTIDE SEQUENCE</scope>
    <source>
        <strain evidence="2">CGMCC 1.8984</strain>
    </source>
</reference>
<accession>A0A917PFW4</accession>
<feature type="transmembrane region" description="Helical" evidence="1">
    <location>
        <begin position="391"/>
        <end position="408"/>
    </location>
</feature>
<reference evidence="2" key="1">
    <citation type="journal article" date="2014" name="Int. J. Syst. Evol. Microbiol.">
        <title>Complete genome sequence of Corynebacterium casei LMG S-19264T (=DSM 44701T), isolated from a smear-ripened cheese.</title>
        <authorList>
            <consortium name="US DOE Joint Genome Institute (JGI-PGF)"/>
            <person name="Walter F."/>
            <person name="Albersmeier A."/>
            <person name="Kalinowski J."/>
            <person name="Ruckert C."/>
        </authorList>
    </citation>
    <scope>NUCLEOTIDE SEQUENCE</scope>
    <source>
        <strain evidence="2">CGMCC 1.8984</strain>
    </source>
</reference>
<sequence>MTAVAARRLLVVADSDSYVKWGAALASTLPPTWKSRLVILASPVMPSGRQLVDALAGTRFAAADVRVLHLDDLDALVDGFDPHAVLLSLRGPFVRVVAPRLEGRDDRPVLVSGFPGLTIPAVPKAVVYREQTDLVVLHSRREVREFRANAAELDLDRRFGLATLPFLATEVASQAASDATSDRTDVVFAAQAKVPAARDDRLRVLEALAAHARRHLERRVVVKVRARRGEAQTHFEEHDYADLVEDLADGVPPNLVVEDGPMAEKLARAGALVTVSSTAALEAVALGMPVLLLDDFGVSPSMINTVFEGSGLFGSTEDLVEGRFRHADPAWTADNYFHGRDADDWTGRLHALAEAREIVPLPRLGRAHDLLGGTLRTAYERRRMLGPYDRSLLGAAAWGAGLAVRIVVHRVRRLRRRLAGDADASAATVAEVGVTATASSASGQPVR</sequence>
<dbReference type="EMBL" id="BMMD01000005">
    <property type="protein sequence ID" value="GGJ75625.1"/>
    <property type="molecule type" value="Genomic_DNA"/>
</dbReference>
<organism evidence="2 3">
    <name type="scientific">Agromyces bauzanensis</name>
    <dbReference type="NCBI Taxonomy" id="1308924"/>
    <lineage>
        <taxon>Bacteria</taxon>
        <taxon>Bacillati</taxon>
        <taxon>Actinomycetota</taxon>
        <taxon>Actinomycetes</taxon>
        <taxon>Micrococcales</taxon>
        <taxon>Microbacteriaceae</taxon>
        <taxon>Agromyces</taxon>
    </lineage>
</organism>
<keyword evidence="1" id="KW-1133">Transmembrane helix</keyword>
<protein>
    <recommendedName>
        <fullName evidence="4">Glycosyltransferase</fullName>
    </recommendedName>
</protein>
<gene>
    <name evidence="2" type="ORF">GCM10011372_12210</name>
</gene>
<evidence type="ECO:0008006" key="4">
    <source>
        <dbReference type="Google" id="ProtNLM"/>
    </source>
</evidence>
<evidence type="ECO:0000313" key="2">
    <source>
        <dbReference type="EMBL" id="GGJ75625.1"/>
    </source>
</evidence>
<dbReference type="SUPFAM" id="SSF53756">
    <property type="entry name" value="UDP-Glycosyltransferase/glycogen phosphorylase"/>
    <property type="match status" value="1"/>
</dbReference>
<dbReference type="Pfam" id="PF20471">
    <property type="entry name" value="DUF6716"/>
    <property type="match status" value="1"/>
</dbReference>
<keyword evidence="1" id="KW-0472">Membrane</keyword>
<proteinExistence type="predicted"/>
<keyword evidence="1" id="KW-0812">Transmembrane</keyword>
<evidence type="ECO:0000313" key="3">
    <source>
        <dbReference type="Proteomes" id="UP000636956"/>
    </source>
</evidence>
<comment type="caution">
    <text evidence="2">The sequence shown here is derived from an EMBL/GenBank/DDBJ whole genome shotgun (WGS) entry which is preliminary data.</text>
</comment>
<dbReference type="RefSeq" id="WP_188742565.1">
    <property type="nucleotide sequence ID" value="NZ_BAABFW010000021.1"/>
</dbReference>
<evidence type="ECO:0000256" key="1">
    <source>
        <dbReference type="SAM" id="Phobius"/>
    </source>
</evidence>
<keyword evidence="3" id="KW-1185">Reference proteome</keyword>
<name>A0A917PFW4_9MICO</name>
<dbReference type="AlphaFoldDB" id="A0A917PFW4"/>